<dbReference type="SUPFAM" id="SSF53756">
    <property type="entry name" value="UDP-Glycosyltransferase/glycogen phosphorylase"/>
    <property type="match status" value="1"/>
</dbReference>
<dbReference type="InterPro" id="IPR001296">
    <property type="entry name" value="Glyco_trans_1"/>
</dbReference>
<proteinExistence type="predicted"/>
<dbReference type="Proteomes" id="UP001597557">
    <property type="component" value="Unassembled WGS sequence"/>
</dbReference>
<dbReference type="RefSeq" id="WP_377186268.1">
    <property type="nucleotide sequence ID" value="NZ_JBHUPD010000002.1"/>
</dbReference>
<name>A0ABW5YDM8_9SPHI</name>
<accession>A0ABW5YDM8</accession>
<feature type="domain" description="Glycosyl transferase family 1" evidence="1">
    <location>
        <begin position="200"/>
        <end position="358"/>
    </location>
</feature>
<dbReference type="Pfam" id="PF00534">
    <property type="entry name" value="Glycos_transf_1"/>
    <property type="match status" value="1"/>
</dbReference>
<sequence>MKRLAIITTHPIQYYAPIFKLLHQRGQIAIKVFYTWGEASLHNYDPGFQQTIQWDMPLLEGYSFEWVQNTSANPGSHHYKGIITPYLNKQVENWNPDAVLVFGWAYKGHLSAMRYFSGKVPVFFRGDSTLLDKLAGIKSAVKKVFLKRVYSNVDCAFYVGINNRAYYKAYGLDDRQLIFAPHAVDNEKFSARRDQEILDLRNRFNLVDEDILILFAGKFEPKKNPLLLMEAFKKMTKAGVHLLFVGNGELENELKNKASGIVNIHFMDFQNQSVMPVIYQAADLFCLPSAGPGETWGLSVNEAMAAGKAVLVSNLVGCAADLVRDGINGKIFKSGSVNELTNALQALTTTREALQKMGLQSAEIIKPWNFNAIAKAIEDRLTGQ</sequence>
<dbReference type="Gene3D" id="3.40.50.2000">
    <property type="entry name" value="Glycogen Phosphorylase B"/>
    <property type="match status" value="2"/>
</dbReference>
<dbReference type="InterPro" id="IPR050194">
    <property type="entry name" value="Glycosyltransferase_grp1"/>
</dbReference>
<dbReference type="PANTHER" id="PTHR45947">
    <property type="entry name" value="SULFOQUINOVOSYL TRANSFERASE SQD2"/>
    <property type="match status" value="1"/>
</dbReference>
<dbReference type="CDD" id="cd03801">
    <property type="entry name" value="GT4_PimA-like"/>
    <property type="match status" value="1"/>
</dbReference>
<reference evidence="3" key="1">
    <citation type="journal article" date="2019" name="Int. J. Syst. Evol. Microbiol.">
        <title>The Global Catalogue of Microorganisms (GCM) 10K type strain sequencing project: providing services to taxonomists for standard genome sequencing and annotation.</title>
        <authorList>
            <consortium name="The Broad Institute Genomics Platform"/>
            <consortium name="The Broad Institute Genome Sequencing Center for Infectious Disease"/>
            <person name="Wu L."/>
            <person name="Ma J."/>
        </authorList>
    </citation>
    <scope>NUCLEOTIDE SEQUENCE [LARGE SCALE GENOMIC DNA]</scope>
    <source>
        <strain evidence="3">KCTC 22437</strain>
    </source>
</reference>
<keyword evidence="3" id="KW-1185">Reference proteome</keyword>
<comment type="caution">
    <text evidence="2">The sequence shown here is derived from an EMBL/GenBank/DDBJ whole genome shotgun (WGS) entry which is preliminary data.</text>
</comment>
<evidence type="ECO:0000313" key="2">
    <source>
        <dbReference type="EMBL" id="MFD2873468.1"/>
    </source>
</evidence>
<protein>
    <submittedName>
        <fullName evidence="2">Glycosyltransferase family 4 protein</fullName>
        <ecNumber evidence="2">2.4.-.-</ecNumber>
    </submittedName>
</protein>
<dbReference type="PANTHER" id="PTHR45947:SF3">
    <property type="entry name" value="SULFOQUINOVOSYL TRANSFERASE SQD2"/>
    <property type="match status" value="1"/>
</dbReference>
<dbReference type="EMBL" id="JBHUPD010000002">
    <property type="protein sequence ID" value="MFD2873468.1"/>
    <property type="molecule type" value="Genomic_DNA"/>
</dbReference>
<evidence type="ECO:0000259" key="1">
    <source>
        <dbReference type="Pfam" id="PF00534"/>
    </source>
</evidence>
<dbReference type="GO" id="GO:0016757">
    <property type="term" value="F:glycosyltransferase activity"/>
    <property type="evidence" value="ECO:0007669"/>
    <property type="project" value="UniProtKB-KW"/>
</dbReference>
<organism evidence="2 3">
    <name type="scientific">Mucilaginibacter ximonensis</name>
    <dbReference type="NCBI Taxonomy" id="538021"/>
    <lineage>
        <taxon>Bacteria</taxon>
        <taxon>Pseudomonadati</taxon>
        <taxon>Bacteroidota</taxon>
        <taxon>Sphingobacteriia</taxon>
        <taxon>Sphingobacteriales</taxon>
        <taxon>Sphingobacteriaceae</taxon>
        <taxon>Mucilaginibacter</taxon>
    </lineage>
</organism>
<keyword evidence="2" id="KW-0328">Glycosyltransferase</keyword>
<keyword evidence="2" id="KW-0808">Transferase</keyword>
<gene>
    <name evidence="2" type="ORF">ACFS5N_13365</name>
</gene>
<dbReference type="EC" id="2.4.-.-" evidence="2"/>
<evidence type="ECO:0000313" key="3">
    <source>
        <dbReference type="Proteomes" id="UP001597557"/>
    </source>
</evidence>